<sequence>MRPSWIGERFAQHIAAAGLPPIRLHDCRHTAATMLLAIGTDIKVVQRMFGHSTRSTTSDIYTSVLNELLAEAAGSLAALIPRRHAQDGRGNFRTTLATLSPFRAAEVIDCNVEEWHSRDLFPQVSPMPGI</sequence>
<dbReference type="SUPFAM" id="SSF56349">
    <property type="entry name" value="DNA breaking-rejoining enzymes"/>
    <property type="match status" value="1"/>
</dbReference>
<gene>
    <name evidence="3" type="ORF">ACFSXZ_18145</name>
</gene>
<keyword evidence="1" id="KW-0233">DNA recombination</keyword>
<proteinExistence type="predicted"/>
<evidence type="ECO:0000259" key="2">
    <source>
        <dbReference type="PROSITE" id="PS51898"/>
    </source>
</evidence>
<organism evidence="3 4">
    <name type="scientific">Amycolatopsis pigmentata</name>
    <dbReference type="NCBI Taxonomy" id="450801"/>
    <lineage>
        <taxon>Bacteria</taxon>
        <taxon>Bacillati</taxon>
        <taxon>Actinomycetota</taxon>
        <taxon>Actinomycetes</taxon>
        <taxon>Pseudonocardiales</taxon>
        <taxon>Pseudonocardiaceae</taxon>
        <taxon>Amycolatopsis</taxon>
    </lineage>
</organism>
<comment type="caution">
    <text evidence="3">The sequence shown here is derived from an EMBL/GenBank/DDBJ whole genome shotgun (WGS) entry which is preliminary data.</text>
</comment>
<evidence type="ECO:0000313" key="3">
    <source>
        <dbReference type="EMBL" id="MFD2418247.1"/>
    </source>
</evidence>
<feature type="domain" description="Tyr recombinase" evidence="2">
    <location>
        <begin position="1"/>
        <end position="74"/>
    </location>
</feature>
<evidence type="ECO:0000256" key="1">
    <source>
        <dbReference type="ARBA" id="ARBA00023172"/>
    </source>
</evidence>
<dbReference type="Gene3D" id="1.10.443.10">
    <property type="entry name" value="Intergrase catalytic core"/>
    <property type="match status" value="1"/>
</dbReference>
<reference evidence="4" key="1">
    <citation type="journal article" date="2019" name="Int. J. Syst. Evol. Microbiol.">
        <title>The Global Catalogue of Microorganisms (GCM) 10K type strain sequencing project: providing services to taxonomists for standard genome sequencing and annotation.</title>
        <authorList>
            <consortium name="The Broad Institute Genomics Platform"/>
            <consortium name="The Broad Institute Genome Sequencing Center for Infectious Disease"/>
            <person name="Wu L."/>
            <person name="Ma J."/>
        </authorList>
    </citation>
    <scope>NUCLEOTIDE SEQUENCE [LARGE SCALE GENOMIC DNA]</scope>
    <source>
        <strain evidence="4">CGMCC 4.7645</strain>
    </source>
</reference>
<dbReference type="Pfam" id="PF00589">
    <property type="entry name" value="Phage_integrase"/>
    <property type="match status" value="1"/>
</dbReference>
<dbReference type="RefSeq" id="WP_378266511.1">
    <property type="nucleotide sequence ID" value="NZ_JBHUKR010000007.1"/>
</dbReference>
<evidence type="ECO:0000313" key="4">
    <source>
        <dbReference type="Proteomes" id="UP001597417"/>
    </source>
</evidence>
<accession>A0ABW5FWN8</accession>
<dbReference type="EMBL" id="JBHUKR010000007">
    <property type="protein sequence ID" value="MFD2418247.1"/>
    <property type="molecule type" value="Genomic_DNA"/>
</dbReference>
<protein>
    <submittedName>
        <fullName evidence="3">Tyrosine-type recombinase/integrase</fullName>
    </submittedName>
</protein>
<name>A0ABW5FWN8_9PSEU</name>
<dbReference type="PROSITE" id="PS51898">
    <property type="entry name" value="TYR_RECOMBINASE"/>
    <property type="match status" value="1"/>
</dbReference>
<dbReference type="Proteomes" id="UP001597417">
    <property type="component" value="Unassembled WGS sequence"/>
</dbReference>
<dbReference type="InterPro" id="IPR011010">
    <property type="entry name" value="DNA_brk_join_enz"/>
</dbReference>
<keyword evidence="4" id="KW-1185">Reference proteome</keyword>
<dbReference type="InterPro" id="IPR002104">
    <property type="entry name" value="Integrase_catalytic"/>
</dbReference>
<dbReference type="InterPro" id="IPR013762">
    <property type="entry name" value="Integrase-like_cat_sf"/>
</dbReference>